<organism evidence="4 6">
    <name type="scientific">Metarhizium rileyi (strain RCEF 4871)</name>
    <name type="common">Nomuraea rileyi</name>
    <dbReference type="NCBI Taxonomy" id="1649241"/>
    <lineage>
        <taxon>Eukaryota</taxon>
        <taxon>Fungi</taxon>
        <taxon>Dikarya</taxon>
        <taxon>Ascomycota</taxon>
        <taxon>Pezizomycotina</taxon>
        <taxon>Sordariomycetes</taxon>
        <taxon>Hypocreomycetidae</taxon>
        <taxon>Hypocreales</taxon>
        <taxon>Clavicipitaceae</taxon>
        <taxon>Metarhizium</taxon>
    </lineage>
</organism>
<dbReference type="EMBL" id="AZHC01000027">
    <property type="protein sequence ID" value="OAA38043.1"/>
    <property type="molecule type" value="Genomic_DNA"/>
</dbReference>
<evidence type="ECO:0000256" key="2">
    <source>
        <dbReference type="SAM" id="Phobius"/>
    </source>
</evidence>
<keyword evidence="2" id="KW-1133">Transmembrane helix</keyword>
<sequence length="304" mass="32931">MTVPTPVIISSTERILGRRKRTENGMNSSTEELQSKDETSTIMTRSTGESSSKTDPSTSPLPSPFDNPLPNAFKVPSSDDSCPNFMNELLSDPAFQSCRPISMLIRSSTSFFEAQKELVSLVKVLDAACGAEVTRCTSYMRKAAQRLTTDGNCKLEFENNQTQVVEAWQGLRTYNILYSATCLQNPSSNSYCFANAFTNLTSPSDAYLYFLPYGSPLPSASTSSCGWCVQNTMSLYHSASANRGQLIASIYEDAANQINSLCGPDFANSTLPAAENGAVTVVVPSFSGVAASTLFVLFLYAWVS</sequence>
<reference evidence="7" key="2">
    <citation type="submission" date="2018-12" db="EMBL/GenBank/DDBJ databases">
        <title>The complete genome of Metarhizium rileyi, a key fungal pathogen of Lepidoptera.</title>
        <authorList>
            <person name="Binneck E."/>
            <person name="Lastra C.C.L."/>
            <person name="Sosa-Gomez D.R."/>
        </authorList>
    </citation>
    <scope>NUCLEOTIDE SEQUENCE [LARGE SCALE GENOMIC DNA]</scope>
    <source>
        <strain evidence="7">Cep018-CH2</strain>
    </source>
</reference>
<feature type="compositionally biased region" description="Polar residues" evidence="1">
    <location>
        <begin position="40"/>
        <end position="58"/>
    </location>
</feature>
<name>A0A166ZLR1_METRR</name>
<feature type="domain" description="DUF7729" evidence="3">
    <location>
        <begin position="60"/>
        <end position="270"/>
    </location>
</feature>
<dbReference type="PANTHER" id="PTHR39460">
    <property type="entry name" value="EXPRESSED PROTEIN"/>
    <property type="match status" value="1"/>
</dbReference>
<protein>
    <recommendedName>
        <fullName evidence="3">DUF7729 domain-containing protein</fullName>
    </recommendedName>
</protein>
<reference evidence="5" key="3">
    <citation type="journal article" date="2019" name="Microbiol. Resour. Announc.">
        <title>Genome Sequence of Metarhizium rileyi, a Microbial Control Agent for Lepidoptera.</title>
        <authorList>
            <person name="Binneck E."/>
            <person name="Lastra C.C.L."/>
            <person name="Sosa-Gomez D.R."/>
        </authorList>
    </citation>
    <scope>NUCLEOTIDE SEQUENCE</scope>
    <source>
        <strain evidence="5">Cep018-CH2</strain>
    </source>
</reference>
<keyword evidence="2" id="KW-0812">Transmembrane</keyword>
<evidence type="ECO:0000313" key="4">
    <source>
        <dbReference type="EMBL" id="OAA38043.1"/>
    </source>
</evidence>
<evidence type="ECO:0000313" key="5">
    <source>
        <dbReference type="EMBL" id="TWU76704.1"/>
    </source>
</evidence>
<dbReference type="InterPro" id="IPR056146">
    <property type="entry name" value="DUF7729"/>
</dbReference>
<dbReference type="Pfam" id="PF24855">
    <property type="entry name" value="DUF7729"/>
    <property type="match status" value="1"/>
</dbReference>
<feature type="region of interest" description="Disordered" evidence="1">
    <location>
        <begin position="1"/>
        <end position="73"/>
    </location>
</feature>
<dbReference type="OrthoDB" id="2564812at2759"/>
<keyword evidence="6" id="KW-1185">Reference proteome</keyword>
<evidence type="ECO:0000256" key="1">
    <source>
        <dbReference type="SAM" id="MobiDB-lite"/>
    </source>
</evidence>
<keyword evidence="2" id="KW-0472">Membrane</keyword>
<evidence type="ECO:0000313" key="6">
    <source>
        <dbReference type="Proteomes" id="UP000243498"/>
    </source>
</evidence>
<reference evidence="4 6" key="1">
    <citation type="journal article" date="2016" name="Genome Biol. Evol.">
        <title>Divergent and convergent evolution of fungal pathogenicity.</title>
        <authorList>
            <person name="Shang Y."/>
            <person name="Xiao G."/>
            <person name="Zheng P."/>
            <person name="Cen K."/>
            <person name="Zhan S."/>
            <person name="Wang C."/>
        </authorList>
    </citation>
    <scope>NUCLEOTIDE SEQUENCE [LARGE SCALE GENOMIC DNA]</scope>
    <source>
        <strain evidence="4 6">RCEF 4871</strain>
    </source>
</reference>
<evidence type="ECO:0000259" key="3">
    <source>
        <dbReference type="Pfam" id="PF24855"/>
    </source>
</evidence>
<proteinExistence type="predicted"/>
<dbReference type="Proteomes" id="UP000317257">
    <property type="component" value="Unassembled WGS sequence"/>
</dbReference>
<dbReference type="PANTHER" id="PTHR39460:SF1">
    <property type="entry name" value="C6 TRANSCRIPTION FACTOR"/>
    <property type="match status" value="1"/>
</dbReference>
<dbReference type="OMA" id="WRANTTI"/>
<feature type="transmembrane region" description="Helical" evidence="2">
    <location>
        <begin position="281"/>
        <end position="303"/>
    </location>
</feature>
<accession>A0A166ZLR1</accession>
<dbReference type="Proteomes" id="UP000243498">
    <property type="component" value="Unassembled WGS sequence"/>
</dbReference>
<dbReference type="AlphaFoldDB" id="A0A166ZLR1"/>
<accession>A0A5C6GHF8</accession>
<dbReference type="EMBL" id="SBHS01000004">
    <property type="protein sequence ID" value="TWU76704.1"/>
    <property type="molecule type" value="Genomic_DNA"/>
</dbReference>
<comment type="caution">
    <text evidence="4">The sequence shown here is derived from an EMBL/GenBank/DDBJ whole genome shotgun (WGS) entry which is preliminary data.</text>
</comment>
<evidence type="ECO:0000313" key="7">
    <source>
        <dbReference type="Proteomes" id="UP000317257"/>
    </source>
</evidence>
<gene>
    <name evidence="5" type="ORF">ED733_002177</name>
    <name evidence="4" type="ORF">NOR_06788</name>
</gene>